<reference evidence="17" key="2">
    <citation type="submission" date="2015-01" db="EMBL/GenBank/DDBJ databases">
        <title>Evolutionary Origins and Diversification of the Mycorrhizal Mutualists.</title>
        <authorList>
            <consortium name="DOE Joint Genome Institute"/>
            <consortium name="Mycorrhizal Genomics Consortium"/>
            <person name="Kohler A."/>
            <person name="Kuo A."/>
            <person name="Nagy L.G."/>
            <person name="Floudas D."/>
            <person name="Copeland A."/>
            <person name="Barry K.W."/>
            <person name="Cichocki N."/>
            <person name="Veneault-Fourrey C."/>
            <person name="LaButti K."/>
            <person name="Lindquist E.A."/>
            <person name="Lipzen A."/>
            <person name="Lundell T."/>
            <person name="Morin E."/>
            <person name="Murat C."/>
            <person name="Riley R."/>
            <person name="Ohm R."/>
            <person name="Sun H."/>
            <person name="Tunlid A."/>
            <person name="Henrissat B."/>
            <person name="Grigoriev I.V."/>
            <person name="Hibbett D.S."/>
            <person name="Martin F."/>
        </authorList>
    </citation>
    <scope>NUCLEOTIDE SEQUENCE [LARGE SCALE GENOMIC DNA]</scope>
    <source>
        <strain evidence="17">F 1598</strain>
    </source>
</reference>
<dbReference type="PRINTS" id="PR00463">
    <property type="entry name" value="EP450I"/>
</dbReference>
<dbReference type="Pfam" id="PF00067">
    <property type="entry name" value="p450"/>
    <property type="match status" value="1"/>
</dbReference>
<evidence type="ECO:0000313" key="16">
    <source>
        <dbReference type="EMBL" id="KIM77139.1"/>
    </source>
</evidence>
<proteinExistence type="inferred from homology"/>
<dbReference type="InterPro" id="IPR036396">
    <property type="entry name" value="Cyt_P450_sf"/>
</dbReference>
<evidence type="ECO:0000256" key="1">
    <source>
        <dbReference type="ARBA" id="ARBA00001971"/>
    </source>
</evidence>
<dbReference type="CDD" id="cd11065">
    <property type="entry name" value="CYP64-like"/>
    <property type="match status" value="1"/>
</dbReference>
<keyword evidence="7 13" id="KW-0479">Metal-binding</keyword>
<dbReference type="HOGENOM" id="CLU_001570_2_1_1"/>
<evidence type="ECO:0000256" key="8">
    <source>
        <dbReference type="ARBA" id="ARBA00022989"/>
    </source>
</evidence>
<keyword evidence="9 14" id="KW-0560">Oxidoreductase</keyword>
<evidence type="ECO:0000256" key="12">
    <source>
        <dbReference type="ARBA" id="ARBA00023136"/>
    </source>
</evidence>
<dbReference type="InParanoid" id="A0A0C3FBC5"/>
<dbReference type="Gene3D" id="1.10.630.10">
    <property type="entry name" value="Cytochrome P450"/>
    <property type="match status" value="1"/>
</dbReference>
<evidence type="ECO:0000256" key="6">
    <source>
        <dbReference type="ARBA" id="ARBA00022692"/>
    </source>
</evidence>
<dbReference type="InterPro" id="IPR017972">
    <property type="entry name" value="Cyt_P450_CS"/>
</dbReference>
<dbReference type="InterPro" id="IPR050364">
    <property type="entry name" value="Cytochrome_P450_fung"/>
</dbReference>
<keyword evidence="6 15" id="KW-0812">Transmembrane</keyword>
<evidence type="ECO:0000256" key="4">
    <source>
        <dbReference type="ARBA" id="ARBA00010617"/>
    </source>
</evidence>
<evidence type="ECO:0000256" key="14">
    <source>
        <dbReference type="RuleBase" id="RU000461"/>
    </source>
</evidence>
<dbReference type="GO" id="GO:0016705">
    <property type="term" value="F:oxidoreductase activity, acting on paired donors, with incorporation or reduction of molecular oxygen"/>
    <property type="evidence" value="ECO:0007669"/>
    <property type="project" value="InterPro"/>
</dbReference>
<keyword evidence="11 14" id="KW-0503">Monooxygenase</keyword>
<keyword evidence="17" id="KW-1185">Reference proteome</keyword>
<keyword evidence="12 15" id="KW-0472">Membrane</keyword>
<organism evidence="16 17">
    <name type="scientific">Piloderma croceum (strain F 1598)</name>
    <dbReference type="NCBI Taxonomy" id="765440"/>
    <lineage>
        <taxon>Eukaryota</taxon>
        <taxon>Fungi</taxon>
        <taxon>Dikarya</taxon>
        <taxon>Basidiomycota</taxon>
        <taxon>Agaricomycotina</taxon>
        <taxon>Agaricomycetes</taxon>
        <taxon>Agaricomycetidae</taxon>
        <taxon>Atheliales</taxon>
        <taxon>Atheliaceae</taxon>
        <taxon>Piloderma</taxon>
    </lineage>
</organism>
<sequence length="673" mass="76390">MIIQKGKEETHWCVYHVRTLRIESSTHSKSQPCLSPESDPYHPFHSARSISFKLIMENITDETTSYPALFSVLVLLNYLNKNYSFLISTLSVKFLAAGASILFIYFFAKLWTTGRREQGLPPGPPVTPVVGNALQFPTGFPHIRFTEWAYTYGPIVSVKILNRTIIVLTDPEAVKVILDGQGALTGNRPRSYIIQRVTDGLYMAMEDMHTPVWKHNRKAIQSFMSPSQLEAYLPKQQVEYVHFLHDILTQPQDIYTHIKRTTASVMTTLLYGKRCFQWSGSDAEIIFEGAKLLNNVADPGAHPPIDLIWPLKYIPYVERWGWAKWKPLCDTTKTVRDALYIRLLEECEERLKSGRAVGCYIETILNNQADLGMTRDEIRGLGTVLMDAGAETSASYLQNFVISMLQSPESQRKAQNEIDSVVGVDRLPVLADFERLPYIKALVREVFRFRPIFPVGLPHVTTEDITCKGYHIPRDSIIFMNIWGIYHHPDYFDEPETFKPERYLNNLNGTKKGVNTTGFRDNLSFGAGRRICPGEAMGMRTIMLNTMNLLWAFNFAKDKSGTGNWDIDSYAGVNSLCFYNYQSPYFPSSLALCSLLSHTHAPSLPEMKNGQISSSNHLNTMGNPFKLCISLILSSIVSTTACTWHTNSFWFPVFIWSSKCMILALVSCLEVHF</sequence>
<dbReference type="InterPro" id="IPR002401">
    <property type="entry name" value="Cyt_P450_E_grp-I"/>
</dbReference>
<dbReference type="STRING" id="765440.A0A0C3FBC5"/>
<accession>A0A0C3FBC5</accession>
<dbReference type="AlphaFoldDB" id="A0A0C3FBC5"/>
<keyword evidence="10 13" id="KW-0408">Iron</keyword>
<evidence type="ECO:0000256" key="9">
    <source>
        <dbReference type="ARBA" id="ARBA00023002"/>
    </source>
</evidence>
<dbReference type="EMBL" id="KN833028">
    <property type="protein sequence ID" value="KIM77139.1"/>
    <property type="molecule type" value="Genomic_DNA"/>
</dbReference>
<feature type="transmembrane region" description="Helical" evidence="15">
    <location>
        <begin position="85"/>
        <end position="108"/>
    </location>
</feature>
<comment type="subcellular location">
    <subcellularLocation>
        <location evidence="2">Membrane</location>
        <topology evidence="2">Single-pass membrane protein</topology>
    </subcellularLocation>
</comment>
<evidence type="ECO:0000256" key="13">
    <source>
        <dbReference type="PIRSR" id="PIRSR602401-1"/>
    </source>
</evidence>
<evidence type="ECO:0000256" key="15">
    <source>
        <dbReference type="SAM" id="Phobius"/>
    </source>
</evidence>
<dbReference type="GO" id="GO:0020037">
    <property type="term" value="F:heme binding"/>
    <property type="evidence" value="ECO:0007669"/>
    <property type="project" value="InterPro"/>
</dbReference>
<dbReference type="GO" id="GO:0005506">
    <property type="term" value="F:iron ion binding"/>
    <property type="evidence" value="ECO:0007669"/>
    <property type="project" value="InterPro"/>
</dbReference>
<evidence type="ECO:0000256" key="7">
    <source>
        <dbReference type="ARBA" id="ARBA00022723"/>
    </source>
</evidence>
<gene>
    <name evidence="16" type="ORF">PILCRDRAFT_825689</name>
</gene>
<evidence type="ECO:0000256" key="2">
    <source>
        <dbReference type="ARBA" id="ARBA00004167"/>
    </source>
</evidence>
<dbReference type="PRINTS" id="PR00385">
    <property type="entry name" value="P450"/>
</dbReference>
<dbReference type="InterPro" id="IPR001128">
    <property type="entry name" value="Cyt_P450"/>
</dbReference>
<comment type="pathway">
    <text evidence="3">Secondary metabolite biosynthesis.</text>
</comment>
<dbReference type="PROSITE" id="PS00086">
    <property type="entry name" value="CYTOCHROME_P450"/>
    <property type="match status" value="1"/>
</dbReference>
<evidence type="ECO:0000256" key="5">
    <source>
        <dbReference type="ARBA" id="ARBA00022617"/>
    </source>
</evidence>
<dbReference type="GO" id="GO:0016020">
    <property type="term" value="C:membrane"/>
    <property type="evidence" value="ECO:0007669"/>
    <property type="project" value="UniProtKB-SubCell"/>
</dbReference>
<dbReference type="OrthoDB" id="1103324at2759"/>
<comment type="cofactor">
    <cofactor evidence="1 13">
        <name>heme</name>
        <dbReference type="ChEBI" id="CHEBI:30413"/>
    </cofactor>
</comment>
<evidence type="ECO:0008006" key="18">
    <source>
        <dbReference type="Google" id="ProtNLM"/>
    </source>
</evidence>
<name>A0A0C3FBC5_PILCF</name>
<dbReference type="SUPFAM" id="SSF48264">
    <property type="entry name" value="Cytochrome P450"/>
    <property type="match status" value="1"/>
</dbReference>
<evidence type="ECO:0000256" key="10">
    <source>
        <dbReference type="ARBA" id="ARBA00023004"/>
    </source>
</evidence>
<protein>
    <recommendedName>
        <fullName evidence="18">Cytochrome P450</fullName>
    </recommendedName>
</protein>
<reference evidence="16 17" key="1">
    <citation type="submission" date="2014-04" db="EMBL/GenBank/DDBJ databases">
        <authorList>
            <consortium name="DOE Joint Genome Institute"/>
            <person name="Kuo A."/>
            <person name="Tarkka M."/>
            <person name="Buscot F."/>
            <person name="Kohler A."/>
            <person name="Nagy L.G."/>
            <person name="Floudas D."/>
            <person name="Copeland A."/>
            <person name="Barry K.W."/>
            <person name="Cichocki N."/>
            <person name="Veneault-Fourrey C."/>
            <person name="LaButti K."/>
            <person name="Lindquist E.A."/>
            <person name="Lipzen A."/>
            <person name="Lundell T."/>
            <person name="Morin E."/>
            <person name="Murat C."/>
            <person name="Sun H."/>
            <person name="Tunlid A."/>
            <person name="Henrissat B."/>
            <person name="Grigoriev I.V."/>
            <person name="Hibbett D.S."/>
            <person name="Martin F."/>
            <person name="Nordberg H.P."/>
            <person name="Cantor M.N."/>
            <person name="Hua S.X."/>
        </authorList>
    </citation>
    <scope>NUCLEOTIDE SEQUENCE [LARGE SCALE GENOMIC DNA]</scope>
    <source>
        <strain evidence="16 17">F 1598</strain>
    </source>
</reference>
<evidence type="ECO:0000256" key="3">
    <source>
        <dbReference type="ARBA" id="ARBA00005179"/>
    </source>
</evidence>
<dbReference type="Proteomes" id="UP000054166">
    <property type="component" value="Unassembled WGS sequence"/>
</dbReference>
<evidence type="ECO:0000313" key="17">
    <source>
        <dbReference type="Proteomes" id="UP000054166"/>
    </source>
</evidence>
<dbReference type="PANTHER" id="PTHR46300">
    <property type="entry name" value="P450, PUTATIVE (EUROFUNG)-RELATED-RELATED"/>
    <property type="match status" value="1"/>
</dbReference>
<dbReference type="PANTHER" id="PTHR46300:SF2">
    <property type="entry name" value="CYTOCHROME P450 MONOOXYGENASE ALNH-RELATED"/>
    <property type="match status" value="1"/>
</dbReference>
<dbReference type="GO" id="GO:0004497">
    <property type="term" value="F:monooxygenase activity"/>
    <property type="evidence" value="ECO:0007669"/>
    <property type="project" value="UniProtKB-KW"/>
</dbReference>
<feature type="binding site" description="axial binding residue" evidence="13">
    <location>
        <position position="532"/>
    </location>
    <ligand>
        <name>heme</name>
        <dbReference type="ChEBI" id="CHEBI:30413"/>
    </ligand>
    <ligandPart>
        <name>Fe</name>
        <dbReference type="ChEBI" id="CHEBI:18248"/>
    </ligandPart>
</feature>
<keyword evidence="8 15" id="KW-1133">Transmembrane helix</keyword>
<keyword evidence="5 13" id="KW-0349">Heme</keyword>
<evidence type="ECO:0000256" key="11">
    <source>
        <dbReference type="ARBA" id="ARBA00023033"/>
    </source>
</evidence>
<comment type="similarity">
    <text evidence="4 14">Belongs to the cytochrome P450 family.</text>
</comment>